<dbReference type="Gene3D" id="1.10.3720.10">
    <property type="entry name" value="MetI-like"/>
    <property type="match status" value="1"/>
</dbReference>
<feature type="transmembrane region" description="Helical" evidence="7">
    <location>
        <begin position="77"/>
        <end position="101"/>
    </location>
</feature>
<accession>A0AA37JF35</accession>
<dbReference type="EMBL" id="BQNJ01000001">
    <property type="protein sequence ID" value="GKH00451.1"/>
    <property type="molecule type" value="Genomic_DNA"/>
</dbReference>
<dbReference type="AlphaFoldDB" id="A0AA37JF35"/>
<feature type="transmembrane region" description="Helical" evidence="7">
    <location>
        <begin position="113"/>
        <end position="132"/>
    </location>
</feature>
<reference evidence="9" key="1">
    <citation type="submission" date="2022-01" db="EMBL/GenBank/DDBJ databases">
        <title>Novel bile acid biosynthetic pathways are enriched in the microbiome of centenarians.</title>
        <authorList>
            <person name="Sato Y."/>
            <person name="Atarashi K."/>
            <person name="Plichta R.D."/>
            <person name="Arai Y."/>
            <person name="Sasajima S."/>
            <person name="Kearney M.S."/>
            <person name="Suda W."/>
            <person name="Takeshita K."/>
            <person name="Sasaki T."/>
            <person name="Okamoto S."/>
            <person name="Skelly N.A."/>
            <person name="Okamura Y."/>
            <person name="Vlamakis H."/>
            <person name="Li Y."/>
            <person name="Tanoue T."/>
            <person name="Takei H."/>
            <person name="Nittono H."/>
            <person name="Narushima S."/>
            <person name="Irie J."/>
            <person name="Itoh H."/>
            <person name="Moriya K."/>
            <person name="Sugiura Y."/>
            <person name="Suematsu M."/>
            <person name="Moritoki N."/>
            <person name="Shibata S."/>
            <person name="Littman R.D."/>
            <person name="Fischbach A.M."/>
            <person name="Uwamino Y."/>
            <person name="Inoue T."/>
            <person name="Honda A."/>
            <person name="Hattori M."/>
            <person name="Murai T."/>
            <person name="Xavier J.R."/>
            <person name="Hirose N."/>
            <person name="Honda K."/>
        </authorList>
    </citation>
    <scope>NUCLEOTIDE SEQUENCE</scope>
    <source>
        <strain evidence="9">CE91-St55</strain>
    </source>
</reference>
<comment type="similarity">
    <text evidence="7">Belongs to the binding-protein-dependent transport system permease family.</text>
</comment>
<dbReference type="GO" id="GO:0005886">
    <property type="term" value="C:plasma membrane"/>
    <property type="evidence" value="ECO:0007669"/>
    <property type="project" value="UniProtKB-SubCell"/>
</dbReference>
<dbReference type="GO" id="GO:0055085">
    <property type="term" value="P:transmembrane transport"/>
    <property type="evidence" value="ECO:0007669"/>
    <property type="project" value="InterPro"/>
</dbReference>
<evidence type="ECO:0000313" key="10">
    <source>
        <dbReference type="Proteomes" id="UP001055091"/>
    </source>
</evidence>
<evidence type="ECO:0000256" key="6">
    <source>
        <dbReference type="ARBA" id="ARBA00023136"/>
    </source>
</evidence>
<evidence type="ECO:0000256" key="2">
    <source>
        <dbReference type="ARBA" id="ARBA00022448"/>
    </source>
</evidence>
<keyword evidence="5 7" id="KW-1133">Transmembrane helix</keyword>
<keyword evidence="6 7" id="KW-0472">Membrane</keyword>
<evidence type="ECO:0000259" key="8">
    <source>
        <dbReference type="PROSITE" id="PS50928"/>
    </source>
</evidence>
<protein>
    <submittedName>
        <fullName evidence="9">L-arabinose transport system permease protein AraQ</fullName>
    </submittedName>
</protein>
<feature type="domain" description="ABC transmembrane type-1" evidence="8">
    <location>
        <begin position="76"/>
        <end position="268"/>
    </location>
</feature>
<dbReference type="PROSITE" id="PS50928">
    <property type="entry name" value="ABC_TM1"/>
    <property type="match status" value="1"/>
</dbReference>
<evidence type="ECO:0000256" key="7">
    <source>
        <dbReference type="RuleBase" id="RU363032"/>
    </source>
</evidence>
<comment type="subcellular location">
    <subcellularLocation>
        <location evidence="1 7">Cell membrane</location>
        <topology evidence="1 7">Multi-pass membrane protein</topology>
    </subcellularLocation>
</comment>
<dbReference type="Pfam" id="PF00528">
    <property type="entry name" value="BPD_transp_1"/>
    <property type="match status" value="1"/>
</dbReference>
<feature type="transmembrane region" description="Helical" evidence="7">
    <location>
        <begin position="199"/>
        <end position="217"/>
    </location>
</feature>
<keyword evidence="3" id="KW-1003">Cell membrane</keyword>
<dbReference type="InterPro" id="IPR000515">
    <property type="entry name" value="MetI-like"/>
</dbReference>
<evidence type="ECO:0000313" key="9">
    <source>
        <dbReference type="EMBL" id="GKH00451.1"/>
    </source>
</evidence>
<dbReference type="RefSeq" id="WP_006772355.1">
    <property type="nucleotide sequence ID" value="NZ_BQNJ01000001.1"/>
</dbReference>
<evidence type="ECO:0000256" key="1">
    <source>
        <dbReference type="ARBA" id="ARBA00004651"/>
    </source>
</evidence>
<keyword evidence="2 7" id="KW-0813">Transport</keyword>
<dbReference type="InterPro" id="IPR035906">
    <property type="entry name" value="MetI-like_sf"/>
</dbReference>
<sequence length="283" mass="31336">MVKKQRKPVTFRELMIYIVLVLLTCLCLFPFFMLMINATRSHTEIQKGFTFLPGGAIFMNLRNVFHNENLPVLRGTLNSLVIAGGSAALAVYFSSLTAYGLHAYDFRGKKQAFSFILLVMLVPSQVSALGFLREMLALGLRDSFLPLILPAVASPTVVFFMKQYMASAVPLELVSAARIDGANEFYAFNRVIIPIMKPAFAVQGIFAFVASWNNYFMPSLLLDSKMKKTLPILIAQLRSADFLKYDLGQVYMLITIAILPTVIVYLLLSKNIVGGIALGGIKG</sequence>
<name>A0AA37JF35_9FIRM</name>
<evidence type="ECO:0000256" key="4">
    <source>
        <dbReference type="ARBA" id="ARBA00022692"/>
    </source>
</evidence>
<feature type="transmembrane region" description="Helical" evidence="7">
    <location>
        <begin position="250"/>
        <end position="268"/>
    </location>
</feature>
<feature type="transmembrane region" description="Helical" evidence="7">
    <location>
        <begin position="14"/>
        <end position="36"/>
    </location>
</feature>
<dbReference type="CDD" id="cd06261">
    <property type="entry name" value="TM_PBP2"/>
    <property type="match status" value="1"/>
</dbReference>
<feature type="transmembrane region" description="Helical" evidence="7">
    <location>
        <begin position="144"/>
        <end position="161"/>
    </location>
</feature>
<dbReference type="Proteomes" id="UP001055091">
    <property type="component" value="Unassembled WGS sequence"/>
</dbReference>
<dbReference type="PANTHER" id="PTHR43744">
    <property type="entry name" value="ABC TRANSPORTER PERMEASE PROTEIN MG189-RELATED-RELATED"/>
    <property type="match status" value="1"/>
</dbReference>
<proteinExistence type="inferred from homology"/>
<evidence type="ECO:0000256" key="3">
    <source>
        <dbReference type="ARBA" id="ARBA00022475"/>
    </source>
</evidence>
<comment type="caution">
    <text evidence="9">The sequence shown here is derived from an EMBL/GenBank/DDBJ whole genome shotgun (WGS) entry which is preliminary data.</text>
</comment>
<dbReference type="GeneID" id="93148272"/>
<keyword evidence="4 7" id="KW-0812">Transmembrane</keyword>
<gene>
    <name evidence="9" type="primary">araQ</name>
    <name evidence="9" type="ORF">CE91St55_24320</name>
</gene>
<organism evidence="9 10">
    <name type="scientific">Hungatella hathewayi</name>
    <dbReference type="NCBI Taxonomy" id="154046"/>
    <lineage>
        <taxon>Bacteria</taxon>
        <taxon>Bacillati</taxon>
        <taxon>Bacillota</taxon>
        <taxon>Clostridia</taxon>
        <taxon>Lachnospirales</taxon>
        <taxon>Lachnospiraceae</taxon>
        <taxon>Hungatella</taxon>
    </lineage>
</organism>
<dbReference type="SUPFAM" id="SSF161098">
    <property type="entry name" value="MetI-like"/>
    <property type="match status" value="1"/>
</dbReference>
<dbReference type="PANTHER" id="PTHR43744:SF2">
    <property type="entry name" value="ARABINOOLIGOSACCHARIDES TRANSPORT SYSTEM PERMEASE PROTEIN ARAQ"/>
    <property type="match status" value="1"/>
</dbReference>
<evidence type="ECO:0000256" key="5">
    <source>
        <dbReference type="ARBA" id="ARBA00022989"/>
    </source>
</evidence>